<dbReference type="EMBL" id="CAQQ02073850">
    <property type="status" value="NOT_ANNOTATED_CDS"/>
    <property type="molecule type" value="Genomic_DNA"/>
</dbReference>
<sequence>MLNGGSSEVPKNFNSSSLKSPNVNWLSFAVSHRFGSSLIIITAGRFEFLLPIDVFGQSFLDFLEVEENKVFVDFFFTSMAHDVETFGCSLIMVVVLESPLFEIYEQISSSMLSTSISITVSAIEFTNDDEEVNSPIDPVCHLIFFGALTLPWNIMSNNDDWETAGFLRLGIFMES</sequence>
<protein>
    <submittedName>
        <fullName evidence="1">Uncharacterized protein</fullName>
    </submittedName>
</protein>
<reference evidence="1" key="2">
    <citation type="submission" date="2015-06" db="UniProtKB">
        <authorList>
            <consortium name="EnsemblMetazoa"/>
        </authorList>
    </citation>
    <scope>IDENTIFICATION</scope>
</reference>
<name>T1GAX6_MEGSC</name>
<dbReference type="EnsemblMetazoa" id="MESCA000392-RA">
    <property type="protein sequence ID" value="MESCA000392-PA"/>
    <property type="gene ID" value="MESCA000392"/>
</dbReference>
<dbReference type="AlphaFoldDB" id="T1GAX6"/>
<keyword evidence="2" id="KW-1185">Reference proteome</keyword>
<accession>T1GAX6</accession>
<organism evidence="1 2">
    <name type="scientific">Megaselia scalaris</name>
    <name type="common">Humpbacked fly</name>
    <name type="synonym">Phora scalaris</name>
    <dbReference type="NCBI Taxonomy" id="36166"/>
    <lineage>
        <taxon>Eukaryota</taxon>
        <taxon>Metazoa</taxon>
        <taxon>Ecdysozoa</taxon>
        <taxon>Arthropoda</taxon>
        <taxon>Hexapoda</taxon>
        <taxon>Insecta</taxon>
        <taxon>Pterygota</taxon>
        <taxon>Neoptera</taxon>
        <taxon>Endopterygota</taxon>
        <taxon>Diptera</taxon>
        <taxon>Brachycera</taxon>
        <taxon>Muscomorpha</taxon>
        <taxon>Platypezoidea</taxon>
        <taxon>Phoridae</taxon>
        <taxon>Megaseliini</taxon>
        <taxon>Megaselia</taxon>
    </lineage>
</organism>
<dbReference type="Proteomes" id="UP000015102">
    <property type="component" value="Unassembled WGS sequence"/>
</dbReference>
<proteinExistence type="predicted"/>
<reference evidence="2" key="1">
    <citation type="submission" date="2013-02" db="EMBL/GenBank/DDBJ databases">
        <authorList>
            <person name="Hughes D."/>
        </authorList>
    </citation>
    <scope>NUCLEOTIDE SEQUENCE</scope>
    <source>
        <strain>Durham</strain>
        <strain evidence="2">NC isolate 2 -- Noor lab</strain>
    </source>
</reference>
<evidence type="ECO:0000313" key="2">
    <source>
        <dbReference type="Proteomes" id="UP000015102"/>
    </source>
</evidence>
<evidence type="ECO:0000313" key="1">
    <source>
        <dbReference type="EnsemblMetazoa" id="MESCA000392-PA"/>
    </source>
</evidence>
<dbReference type="HOGENOM" id="CLU_1534296_0_0_1"/>
<dbReference type="EMBL" id="CAQQ02073849">
    <property type="status" value="NOT_ANNOTATED_CDS"/>
    <property type="molecule type" value="Genomic_DNA"/>
</dbReference>